<evidence type="ECO:0000313" key="2">
    <source>
        <dbReference type="EMBL" id="VDK48574.1"/>
    </source>
</evidence>
<reference evidence="2 3" key="2">
    <citation type="submission" date="2018-11" db="EMBL/GenBank/DDBJ databases">
        <authorList>
            <consortium name="Pathogen Informatics"/>
        </authorList>
    </citation>
    <scope>NUCLEOTIDE SEQUENCE [LARGE SCALE GENOMIC DNA]</scope>
</reference>
<feature type="region of interest" description="Disordered" evidence="1">
    <location>
        <begin position="150"/>
        <end position="177"/>
    </location>
</feature>
<evidence type="ECO:0000256" key="1">
    <source>
        <dbReference type="SAM" id="MobiDB-lite"/>
    </source>
</evidence>
<dbReference type="WBParaSite" id="ASIM_0001354101-mRNA-1">
    <property type="protein sequence ID" value="ASIM_0001354101-mRNA-1"/>
    <property type="gene ID" value="ASIM_0001354101"/>
</dbReference>
<keyword evidence="3" id="KW-1185">Reference proteome</keyword>
<feature type="compositionally biased region" description="Polar residues" evidence="1">
    <location>
        <begin position="30"/>
        <end position="49"/>
    </location>
</feature>
<evidence type="ECO:0000313" key="4">
    <source>
        <dbReference type="WBParaSite" id="ASIM_0001354101-mRNA-1"/>
    </source>
</evidence>
<organism evidence="4">
    <name type="scientific">Anisakis simplex</name>
    <name type="common">Herring worm</name>
    <dbReference type="NCBI Taxonomy" id="6269"/>
    <lineage>
        <taxon>Eukaryota</taxon>
        <taxon>Metazoa</taxon>
        <taxon>Ecdysozoa</taxon>
        <taxon>Nematoda</taxon>
        <taxon>Chromadorea</taxon>
        <taxon>Rhabditida</taxon>
        <taxon>Spirurina</taxon>
        <taxon>Ascaridomorpha</taxon>
        <taxon>Ascaridoidea</taxon>
        <taxon>Anisakidae</taxon>
        <taxon>Anisakis</taxon>
        <taxon>Anisakis simplex complex</taxon>
    </lineage>
</organism>
<feature type="compositionally biased region" description="Basic and acidic residues" evidence="1">
    <location>
        <begin position="210"/>
        <end position="220"/>
    </location>
</feature>
<proteinExistence type="predicted"/>
<dbReference type="EMBL" id="UYRR01031287">
    <property type="protein sequence ID" value="VDK48574.1"/>
    <property type="molecule type" value="Genomic_DNA"/>
</dbReference>
<feature type="region of interest" description="Disordered" evidence="1">
    <location>
        <begin position="29"/>
        <end position="57"/>
    </location>
</feature>
<reference evidence="4" key="1">
    <citation type="submission" date="2017-02" db="UniProtKB">
        <authorList>
            <consortium name="WormBaseParasite"/>
        </authorList>
    </citation>
    <scope>IDENTIFICATION</scope>
</reference>
<feature type="compositionally biased region" description="Polar residues" evidence="1">
    <location>
        <begin position="231"/>
        <end position="254"/>
    </location>
</feature>
<protein>
    <submittedName>
        <fullName evidence="4">Serine/threonine-protein kinase DDB_G0282963</fullName>
    </submittedName>
</protein>
<dbReference type="AlphaFoldDB" id="A0A0M3JYL2"/>
<evidence type="ECO:0000313" key="3">
    <source>
        <dbReference type="Proteomes" id="UP000267096"/>
    </source>
</evidence>
<sequence length="401" mass="44821">MFVVMLCRLLGRPSYRNTNNNDNRLHHHYQSNNENSDSSDCWSDSTGSDSIKKSDEQNEACRNKVDRVVQLCSQKCDVSLLLENADEMNVEEVQTVVVNANPTILKETMKIDTSLLQNDIINNNNANNNDNNNYMSSDILSVQTHSPISYLTTSPSPSHISQLSYSPSHSSPEDVITGDERLSSSYYATPIGSFHESLDNAILFDNSDNGSDKDNDHMSSDEGEEGDDESYSPSVYASNESFTSSESDTATTPSEGDDDDIDVECEHILSSNSHPSVSGVEYFVDVDDGVCYQQQREHSVGDAENDEEYSNNLLRVYDLNNGSGVMGYEDDINVEVGNENYCGDERLMHPKQRLDDVIHDVTVELSPEQMCLERVFECSYHSAVHLNVVHNTSTSSHYRHE</sequence>
<accession>A0A0M3JYL2</accession>
<gene>
    <name evidence="2" type="ORF">ASIM_LOCUS12969</name>
</gene>
<feature type="compositionally biased region" description="Acidic residues" evidence="1">
    <location>
        <begin position="221"/>
        <end position="230"/>
    </location>
</feature>
<feature type="region of interest" description="Disordered" evidence="1">
    <location>
        <begin position="203"/>
        <end position="260"/>
    </location>
</feature>
<dbReference type="Proteomes" id="UP000267096">
    <property type="component" value="Unassembled WGS sequence"/>
</dbReference>
<name>A0A0M3JYL2_ANISI</name>
<feature type="compositionally biased region" description="Low complexity" evidence="1">
    <location>
        <begin position="154"/>
        <end position="170"/>
    </location>
</feature>